<evidence type="ECO:0000313" key="1">
    <source>
        <dbReference type="EMBL" id="SEL99280.1"/>
    </source>
</evidence>
<dbReference type="EMBL" id="FOBL01000019">
    <property type="protein sequence ID" value="SEL99280.1"/>
    <property type="molecule type" value="Genomic_DNA"/>
</dbReference>
<evidence type="ECO:0000313" key="2">
    <source>
        <dbReference type="Proteomes" id="UP000198548"/>
    </source>
</evidence>
<proteinExistence type="predicted"/>
<sequence length="50" mass="5808">MGTSPVFYMTFHVFFSTPRVRLTGLKELAETFVNYPSIISGVNKRSRNFY</sequence>
<dbReference type="AlphaFoldDB" id="A0A1H7UQK5"/>
<reference evidence="1 2" key="1">
    <citation type="submission" date="2016-10" db="EMBL/GenBank/DDBJ databases">
        <authorList>
            <person name="de Groot N.N."/>
        </authorList>
    </citation>
    <scope>NUCLEOTIDE SEQUENCE [LARGE SCALE GENOMIC DNA]</scope>
    <source>
        <strain evidence="1 2">DSM 19182</strain>
    </source>
</reference>
<accession>A0A1H7UQK5</accession>
<gene>
    <name evidence="1" type="ORF">SAMN04488100_11923</name>
</gene>
<name>A0A1H7UQK5_9LACT</name>
<protein>
    <submittedName>
        <fullName evidence="1">Uncharacterized protein</fullName>
    </submittedName>
</protein>
<dbReference type="STRING" id="426703.SAMN04488100_11923"/>
<organism evidence="1 2">
    <name type="scientific">Alkalibacterium putridalgicola</name>
    <dbReference type="NCBI Taxonomy" id="426703"/>
    <lineage>
        <taxon>Bacteria</taxon>
        <taxon>Bacillati</taxon>
        <taxon>Bacillota</taxon>
        <taxon>Bacilli</taxon>
        <taxon>Lactobacillales</taxon>
        <taxon>Carnobacteriaceae</taxon>
        <taxon>Alkalibacterium</taxon>
    </lineage>
</organism>
<dbReference type="Proteomes" id="UP000198548">
    <property type="component" value="Unassembled WGS sequence"/>
</dbReference>